<name>A0A734VZW6_SALER</name>
<evidence type="ECO:0000313" key="2">
    <source>
        <dbReference type="EMBL" id="HAE6495443.1"/>
    </source>
</evidence>
<feature type="signal peptide" evidence="1">
    <location>
        <begin position="1"/>
        <end position="18"/>
    </location>
</feature>
<dbReference type="AlphaFoldDB" id="A0A734VZW6"/>
<dbReference type="EMBL" id="DAASPO010000045">
    <property type="protein sequence ID" value="HAE6495443.1"/>
    <property type="molecule type" value="Genomic_DNA"/>
</dbReference>
<organism evidence="2">
    <name type="scientific">Salmonella enterica</name>
    <name type="common">Salmonella choleraesuis</name>
    <dbReference type="NCBI Taxonomy" id="28901"/>
    <lineage>
        <taxon>Bacteria</taxon>
        <taxon>Pseudomonadati</taxon>
        <taxon>Pseudomonadota</taxon>
        <taxon>Gammaproteobacteria</taxon>
        <taxon>Enterobacterales</taxon>
        <taxon>Enterobacteriaceae</taxon>
        <taxon>Salmonella</taxon>
    </lineage>
</organism>
<evidence type="ECO:0008006" key="3">
    <source>
        <dbReference type="Google" id="ProtNLM"/>
    </source>
</evidence>
<dbReference type="RefSeq" id="WP_303079514.1">
    <property type="nucleotide sequence ID" value="NZ_JAQSMK010000071.1"/>
</dbReference>
<proteinExistence type="predicted"/>
<accession>A0A734VZW6</accession>
<sequence length="92" mass="10364">MKLIIILLLALFPLCSSASNHYALVFENNTILLVLNLKCSPCDLNCANIQYQIFNKETESVISGVAKPVTTGIENNFRGYMMRNNNTFYTLI</sequence>
<reference evidence="2" key="2">
    <citation type="submission" date="2018-07" db="EMBL/GenBank/DDBJ databases">
        <authorList>
            <consortium name="NCBI Pathogen Detection Project"/>
        </authorList>
    </citation>
    <scope>NUCLEOTIDE SEQUENCE</scope>
    <source>
        <strain evidence="2">15-5375</strain>
    </source>
</reference>
<keyword evidence="1" id="KW-0732">Signal</keyword>
<evidence type="ECO:0000256" key="1">
    <source>
        <dbReference type="SAM" id="SignalP"/>
    </source>
</evidence>
<feature type="chain" id="PRO_5028213083" description="Secreted protein" evidence="1">
    <location>
        <begin position="19"/>
        <end position="92"/>
    </location>
</feature>
<comment type="caution">
    <text evidence="2">The sequence shown here is derived from an EMBL/GenBank/DDBJ whole genome shotgun (WGS) entry which is preliminary data.</text>
</comment>
<gene>
    <name evidence="2" type="ORF">G4K38_003344</name>
</gene>
<reference evidence="2" key="1">
    <citation type="journal article" date="2018" name="Genome Biol.">
        <title>SKESA: strategic k-mer extension for scrupulous assemblies.</title>
        <authorList>
            <person name="Souvorov A."/>
            <person name="Agarwala R."/>
            <person name="Lipman D.J."/>
        </authorList>
    </citation>
    <scope>NUCLEOTIDE SEQUENCE</scope>
    <source>
        <strain evidence="2">15-5375</strain>
    </source>
</reference>
<feature type="non-terminal residue" evidence="2">
    <location>
        <position position="92"/>
    </location>
</feature>
<protein>
    <recommendedName>
        <fullName evidence="3">Secreted protein</fullName>
    </recommendedName>
</protein>